<dbReference type="InterPro" id="IPR000953">
    <property type="entry name" value="Chromo/chromo_shadow_dom"/>
</dbReference>
<dbReference type="CDD" id="cd00024">
    <property type="entry name" value="CD_CSD"/>
    <property type="match status" value="1"/>
</dbReference>
<dbReference type="InterPro" id="IPR023780">
    <property type="entry name" value="Chromo_domain"/>
</dbReference>
<dbReference type="GO" id="GO:0005694">
    <property type="term" value="C:chromosome"/>
    <property type="evidence" value="ECO:0007669"/>
    <property type="project" value="UniProtKB-ARBA"/>
</dbReference>
<dbReference type="SMART" id="SM00298">
    <property type="entry name" value="CHROMO"/>
    <property type="match status" value="1"/>
</dbReference>
<accession>A0A8B8GDM0</accession>
<keyword evidence="2" id="KW-0539">Nucleus</keyword>
<dbReference type="InterPro" id="IPR017984">
    <property type="entry name" value="Chromo_dom_subgr"/>
</dbReference>
<dbReference type="PRINTS" id="PR00504">
    <property type="entry name" value="CHROMODOMAIN"/>
</dbReference>
<reference evidence="5" key="1">
    <citation type="submission" date="2025-08" db="UniProtKB">
        <authorList>
            <consortium name="RefSeq"/>
        </authorList>
    </citation>
    <scope>IDENTIFICATION</scope>
    <source>
        <tissue evidence="5">Whole body</tissue>
    </source>
</reference>
<evidence type="ECO:0000313" key="4">
    <source>
        <dbReference type="Proteomes" id="UP000694846"/>
    </source>
</evidence>
<comment type="subcellular location">
    <subcellularLocation>
        <location evidence="1">Nucleus</location>
    </subcellularLocation>
</comment>
<dbReference type="Pfam" id="PF00385">
    <property type="entry name" value="Chromo"/>
    <property type="match status" value="1"/>
</dbReference>
<dbReference type="GO" id="GO:0005634">
    <property type="term" value="C:nucleus"/>
    <property type="evidence" value="ECO:0007669"/>
    <property type="project" value="UniProtKB-SubCell"/>
</dbReference>
<keyword evidence="4" id="KW-1185">Reference proteome</keyword>
<dbReference type="AlphaFoldDB" id="A0A8B8GDM0"/>
<evidence type="ECO:0000256" key="1">
    <source>
        <dbReference type="ARBA" id="ARBA00004123"/>
    </source>
</evidence>
<sequence>MCARDYFTRKTRKRSRGSRAIVDAKNVCWMNIPAVLESDDVVSSTIPDEDIYPVEKIVNHRRMDGKLEFLIKWEGFPDEYNTWELESKLFCHDLISKYKKKNKTEIEKV</sequence>
<protein>
    <submittedName>
        <fullName evidence="5">Chromobox protein homolog 5-like isoform X1</fullName>
    </submittedName>
</protein>
<dbReference type="OrthoDB" id="273092at2759"/>
<dbReference type="InterPro" id="IPR016197">
    <property type="entry name" value="Chromo-like_dom_sf"/>
</dbReference>
<dbReference type="Proteomes" id="UP000694846">
    <property type="component" value="Unplaced"/>
</dbReference>
<dbReference type="Gene3D" id="2.40.50.40">
    <property type="match status" value="1"/>
</dbReference>
<dbReference type="InterPro" id="IPR051219">
    <property type="entry name" value="Heterochromatin_chromo-domain"/>
</dbReference>
<dbReference type="GeneID" id="112691112"/>
<evidence type="ECO:0000256" key="2">
    <source>
        <dbReference type="ARBA" id="ARBA00023242"/>
    </source>
</evidence>
<evidence type="ECO:0000313" key="5">
    <source>
        <dbReference type="RefSeq" id="XP_025421048.1"/>
    </source>
</evidence>
<evidence type="ECO:0000259" key="3">
    <source>
        <dbReference type="PROSITE" id="PS50013"/>
    </source>
</evidence>
<name>A0A8B8GDM0_9HEMI</name>
<organism evidence="4 5">
    <name type="scientific">Sipha flava</name>
    <name type="common">yellow sugarcane aphid</name>
    <dbReference type="NCBI Taxonomy" id="143950"/>
    <lineage>
        <taxon>Eukaryota</taxon>
        <taxon>Metazoa</taxon>
        <taxon>Ecdysozoa</taxon>
        <taxon>Arthropoda</taxon>
        <taxon>Hexapoda</taxon>
        <taxon>Insecta</taxon>
        <taxon>Pterygota</taxon>
        <taxon>Neoptera</taxon>
        <taxon>Paraneoptera</taxon>
        <taxon>Hemiptera</taxon>
        <taxon>Sternorrhyncha</taxon>
        <taxon>Aphidomorpha</taxon>
        <taxon>Aphidoidea</taxon>
        <taxon>Aphididae</taxon>
        <taxon>Sipha</taxon>
    </lineage>
</organism>
<dbReference type="PROSITE" id="PS50013">
    <property type="entry name" value="CHROMO_2"/>
    <property type="match status" value="1"/>
</dbReference>
<proteinExistence type="predicted"/>
<dbReference type="SUPFAM" id="SSF54160">
    <property type="entry name" value="Chromo domain-like"/>
    <property type="match status" value="1"/>
</dbReference>
<gene>
    <name evidence="5" type="primary">LOC112691112</name>
</gene>
<dbReference type="RefSeq" id="XP_025421048.1">
    <property type="nucleotide sequence ID" value="XM_025565263.1"/>
</dbReference>
<dbReference type="PANTHER" id="PTHR22812">
    <property type="entry name" value="CHROMOBOX PROTEIN"/>
    <property type="match status" value="1"/>
</dbReference>
<feature type="domain" description="Chromo" evidence="3">
    <location>
        <begin position="52"/>
        <end position="109"/>
    </location>
</feature>